<dbReference type="EMBL" id="FN595251">
    <property type="protein sequence ID" value="CBI23288.3"/>
    <property type="molecule type" value="Genomic_DNA"/>
</dbReference>
<keyword evidence="2" id="KW-1185">Reference proteome</keyword>
<name>E0CVV5_VITVI</name>
<dbReference type="InParanoid" id="E0CVV5"/>
<dbReference type="HOGENOM" id="CLU_3435189_0_0_1"/>
<gene>
    <name evidence="1" type="ordered locus">VIT_07s0197g00110</name>
</gene>
<dbReference type="Proteomes" id="UP000009183">
    <property type="component" value="Chromosome 7"/>
</dbReference>
<reference evidence="2" key="1">
    <citation type="journal article" date="2007" name="Nature">
        <title>The grapevine genome sequence suggests ancestral hexaploidization in major angiosperm phyla.</title>
        <authorList>
            <consortium name="The French-Italian Public Consortium for Grapevine Genome Characterization."/>
            <person name="Jaillon O."/>
            <person name="Aury J.-M."/>
            <person name="Noel B."/>
            <person name="Policriti A."/>
            <person name="Clepet C."/>
            <person name="Casagrande A."/>
            <person name="Choisne N."/>
            <person name="Aubourg S."/>
            <person name="Vitulo N."/>
            <person name="Jubin C."/>
            <person name="Vezzi A."/>
            <person name="Legeai F."/>
            <person name="Hugueney P."/>
            <person name="Dasilva C."/>
            <person name="Horner D."/>
            <person name="Mica E."/>
            <person name="Jublot D."/>
            <person name="Poulain J."/>
            <person name="Bruyere C."/>
            <person name="Billault A."/>
            <person name="Segurens B."/>
            <person name="Gouyvenoux M."/>
            <person name="Ugarte E."/>
            <person name="Cattonaro F."/>
            <person name="Anthouard V."/>
            <person name="Vico V."/>
            <person name="Del Fabbro C."/>
            <person name="Alaux M."/>
            <person name="Di Gaspero G."/>
            <person name="Dumas V."/>
            <person name="Felice N."/>
            <person name="Paillard S."/>
            <person name="Juman I."/>
            <person name="Moroldo M."/>
            <person name="Scalabrin S."/>
            <person name="Canaguier A."/>
            <person name="Le Clainche I."/>
            <person name="Malacrida G."/>
            <person name="Durand E."/>
            <person name="Pesole G."/>
            <person name="Laucou V."/>
            <person name="Chatelet P."/>
            <person name="Merdinoglu D."/>
            <person name="Delledonne M."/>
            <person name="Pezzotti M."/>
            <person name="Lecharny A."/>
            <person name="Scarpelli C."/>
            <person name="Artiguenave F."/>
            <person name="Pe M.E."/>
            <person name="Valle G."/>
            <person name="Morgante M."/>
            <person name="Caboche M."/>
            <person name="Adam-Blondon A.-F."/>
            <person name="Weissenbach J."/>
            <person name="Quetier F."/>
            <person name="Wincker P."/>
        </authorList>
    </citation>
    <scope>NUCLEOTIDE SEQUENCE [LARGE SCALE GENOMIC DNA]</scope>
    <source>
        <strain evidence="2">cv. Pinot noir / PN40024</strain>
    </source>
</reference>
<evidence type="ECO:0000313" key="2">
    <source>
        <dbReference type="Proteomes" id="UP000009183"/>
    </source>
</evidence>
<protein>
    <submittedName>
        <fullName evidence="1">Uncharacterized protein</fullName>
    </submittedName>
</protein>
<sequence>MYFMKREGKRFGAK</sequence>
<proteinExistence type="predicted"/>
<accession>E0CVV5</accession>
<organism evidence="1 2">
    <name type="scientific">Vitis vinifera</name>
    <name type="common">Grape</name>
    <dbReference type="NCBI Taxonomy" id="29760"/>
    <lineage>
        <taxon>Eukaryota</taxon>
        <taxon>Viridiplantae</taxon>
        <taxon>Streptophyta</taxon>
        <taxon>Embryophyta</taxon>
        <taxon>Tracheophyta</taxon>
        <taxon>Spermatophyta</taxon>
        <taxon>Magnoliopsida</taxon>
        <taxon>eudicotyledons</taxon>
        <taxon>Gunneridae</taxon>
        <taxon>Pentapetalae</taxon>
        <taxon>rosids</taxon>
        <taxon>Vitales</taxon>
        <taxon>Vitaceae</taxon>
        <taxon>Viteae</taxon>
        <taxon>Vitis</taxon>
    </lineage>
</organism>
<evidence type="ECO:0000313" key="1">
    <source>
        <dbReference type="EMBL" id="CBI23288.3"/>
    </source>
</evidence>